<proteinExistence type="predicted"/>
<feature type="compositionally biased region" description="Basic and acidic residues" evidence="1">
    <location>
        <begin position="728"/>
        <end position="739"/>
    </location>
</feature>
<dbReference type="EMBL" id="QEAM01000122">
    <property type="protein sequence ID" value="TPX45918.1"/>
    <property type="molecule type" value="Genomic_DNA"/>
</dbReference>
<dbReference type="GO" id="GO:0005634">
    <property type="term" value="C:nucleus"/>
    <property type="evidence" value="ECO:0007669"/>
    <property type="project" value="TreeGrafter"/>
</dbReference>
<dbReference type="VEuPathDB" id="FungiDB:SeMB42_g06433"/>
<dbReference type="PANTHER" id="PTHR13384:SF19">
    <property type="entry name" value="G PATCH DOMAIN-CONTAINING PROTEIN 1"/>
    <property type="match status" value="1"/>
</dbReference>
<dbReference type="GO" id="GO:0006397">
    <property type="term" value="P:mRNA processing"/>
    <property type="evidence" value="ECO:0007669"/>
    <property type="project" value="InterPro"/>
</dbReference>
<dbReference type="InterPro" id="IPR011666">
    <property type="entry name" value="DUF1604"/>
</dbReference>
<evidence type="ECO:0000313" key="4">
    <source>
        <dbReference type="EMBL" id="TPX45918.1"/>
    </source>
</evidence>
<sequence>MPSAKRTRRDWDDPNNNDLPPPLRSASSASVKQKQPHLTTTTATTFIGTEQPSLDLSDVKNKDKNKYLPLHLQEVRDEKGRKRLHGAFTGGFSAGYYNTVGSKEGWQPQQFKSSRDERAKAAALRPQDFMDDEDLQELADTKKIAATQGFDILGGTERDVERRRAAAASQQNESAVGPLPTKVIGDLIGPSSDPIGMKLLRQMGWREGQGVGARLFRKPTDTSDDVYAANISFAPKDTSLVPFDQKTNVFGLGYNPHENAKEFALTSDVKDASDDSLELPDKGSFAIKGGFGTGLFDDNDLDEDIDVYDSRKTAYTLVMDDDEEDFDVATIKKRLQALENEKRTKSTKKSVTRNSISVPEPLRQVTIQLCHDGKPPLRGFVLANNPPPLSKWFQSPQMPADFIPIHDFDAPGPRPDLKTEKPRPQSELTADQRRDILGEKPLDGPSRSVFEFMPLKSQDRLLQFLDSTTSSNSQLKKDQHEKQATRDIPTIEKSAAEAALKGFMPFGNDAGKQARYKRFLEVYAGLEQDLLKPPQDMHPRDAHHELVEFAKAAQIFQPLSATMASRFTTASSMSTAAAQKDIEPQTEPPKKPHIITRSVESFYPNKLLCKRFNVPNPYPNREQDTSAGDPSKDVLNQDIMDELIRERDMSKNQQITSLVTGSTHSELLGSEKLLADVSTSHEKEADVDVELEAFGGTGAADEEPERPPMDIFKAIFDSDDDDDDEEEENKHKNDGHDVDDSSNVHVERREDNIVADVADLKPSKILLPSVLSKEFTQQPFRPVFVRKENRNRSATIASSKTKVVLGSAETIVVETPPASVDDVLLEIQTASALSKVDGSAADSSKQVHGADSSDESSDDDSEEKRDESLTVSSSQPRISVINDEAERERKRLKKEAKKAKKRAKKDKKKKHKKEKKKRKRSKHESDGDNGRNTEDEWEVKKVKVDHVEEKSSNNTVMDADRQKPNVEATGESIPAFKRQRPRAVDYM</sequence>
<feature type="compositionally biased region" description="Basic and acidic residues" evidence="1">
    <location>
        <begin position="405"/>
        <end position="442"/>
    </location>
</feature>
<dbReference type="EMBL" id="QEAN01000362">
    <property type="protein sequence ID" value="TPX39166.1"/>
    <property type="molecule type" value="Genomic_DNA"/>
</dbReference>
<evidence type="ECO:0000313" key="3">
    <source>
        <dbReference type="EMBL" id="TPX39166.1"/>
    </source>
</evidence>
<evidence type="ECO:0000259" key="2">
    <source>
        <dbReference type="PROSITE" id="PS50174"/>
    </source>
</evidence>
<name>A0A507D3T3_9FUNG</name>
<feature type="region of interest" description="Disordered" evidence="1">
    <location>
        <begin position="575"/>
        <end position="596"/>
    </location>
</feature>
<feature type="compositionally biased region" description="Acidic residues" evidence="1">
    <location>
        <begin position="717"/>
        <end position="727"/>
    </location>
</feature>
<dbReference type="Proteomes" id="UP000317494">
    <property type="component" value="Unassembled WGS sequence"/>
</dbReference>
<comment type="caution">
    <text evidence="4">The sequence shown here is derived from an EMBL/GenBank/DDBJ whole genome shotgun (WGS) entry which is preliminary data.</text>
</comment>
<evidence type="ECO:0000313" key="5">
    <source>
        <dbReference type="Proteomes" id="UP000317494"/>
    </source>
</evidence>
<keyword evidence="5" id="KW-1185">Reference proteome</keyword>
<dbReference type="PANTHER" id="PTHR13384">
    <property type="entry name" value="G PATCH DOMAIN-CONTAINING PROTEIN 1"/>
    <property type="match status" value="1"/>
</dbReference>
<dbReference type="Pfam" id="PF07713">
    <property type="entry name" value="DUF1604"/>
    <property type="match status" value="1"/>
</dbReference>
<dbReference type="Proteomes" id="UP000320475">
    <property type="component" value="Unassembled WGS sequence"/>
</dbReference>
<protein>
    <recommendedName>
        <fullName evidence="2">G-patch domain-containing protein</fullName>
    </recommendedName>
</protein>
<dbReference type="PROSITE" id="PS50174">
    <property type="entry name" value="G_PATCH"/>
    <property type="match status" value="1"/>
</dbReference>
<evidence type="ECO:0000256" key="1">
    <source>
        <dbReference type="SAM" id="MobiDB-lite"/>
    </source>
</evidence>
<dbReference type="InterPro" id="IPR000467">
    <property type="entry name" value="G_patch_dom"/>
</dbReference>
<evidence type="ECO:0000313" key="6">
    <source>
        <dbReference type="Proteomes" id="UP000320475"/>
    </source>
</evidence>
<dbReference type="OrthoDB" id="20507at2759"/>
<dbReference type="Pfam" id="PF01585">
    <property type="entry name" value="G-patch"/>
    <property type="match status" value="1"/>
</dbReference>
<feature type="compositionally biased region" description="Basic residues" evidence="1">
    <location>
        <begin position="890"/>
        <end position="922"/>
    </location>
</feature>
<reference evidence="5 6" key="1">
    <citation type="journal article" date="2019" name="Sci. Rep.">
        <title>Comparative genomics of chytrid fungi reveal insights into the obligate biotrophic and pathogenic lifestyle of Synchytrium endobioticum.</title>
        <authorList>
            <person name="van de Vossenberg B.T.L.H."/>
            <person name="Warris S."/>
            <person name="Nguyen H.D.T."/>
            <person name="van Gent-Pelzer M.P.E."/>
            <person name="Joly D.L."/>
            <person name="van de Geest H.C."/>
            <person name="Bonants P.J.M."/>
            <person name="Smith D.S."/>
            <person name="Levesque C.A."/>
            <person name="van der Lee T.A.J."/>
        </authorList>
    </citation>
    <scope>NUCLEOTIDE SEQUENCE [LARGE SCALE GENOMIC DNA]</scope>
    <source>
        <strain evidence="4 6">LEV6574</strain>
        <strain evidence="3 5">MB42</strain>
    </source>
</reference>
<feature type="region of interest" description="Disordered" evidence="1">
    <location>
        <begin position="833"/>
        <end position="987"/>
    </location>
</feature>
<feature type="compositionally biased region" description="Basic and acidic residues" evidence="1">
    <location>
        <begin position="923"/>
        <end position="951"/>
    </location>
</feature>
<feature type="region of interest" description="Disordered" evidence="1">
    <location>
        <begin position="405"/>
        <end position="448"/>
    </location>
</feature>
<feature type="domain" description="G-patch" evidence="2">
    <location>
        <begin position="192"/>
        <end position="212"/>
    </location>
</feature>
<feature type="compositionally biased region" description="Acidic residues" evidence="1">
    <location>
        <begin position="852"/>
        <end position="861"/>
    </location>
</feature>
<accession>A0A507D3T3</accession>
<gene>
    <name evidence="4" type="ORF">SeLEV6574_g03546</name>
    <name evidence="3" type="ORF">SeMB42_g06433</name>
</gene>
<feature type="region of interest" description="Disordered" evidence="1">
    <location>
        <begin position="714"/>
        <end position="749"/>
    </location>
</feature>
<dbReference type="GO" id="GO:0003723">
    <property type="term" value="F:RNA binding"/>
    <property type="evidence" value="ECO:0007669"/>
    <property type="project" value="TreeGrafter"/>
</dbReference>
<dbReference type="STRING" id="286115.A0A507D3T3"/>
<organism evidence="4 6">
    <name type="scientific">Synchytrium endobioticum</name>
    <dbReference type="NCBI Taxonomy" id="286115"/>
    <lineage>
        <taxon>Eukaryota</taxon>
        <taxon>Fungi</taxon>
        <taxon>Fungi incertae sedis</taxon>
        <taxon>Chytridiomycota</taxon>
        <taxon>Chytridiomycota incertae sedis</taxon>
        <taxon>Chytridiomycetes</taxon>
        <taxon>Synchytriales</taxon>
        <taxon>Synchytriaceae</taxon>
        <taxon>Synchytrium</taxon>
    </lineage>
</organism>
<dbReference type="AlphaFoldDB" id="A0A507D3T3"/>
<dbReference type="Pfam" id="PF26093">
    <property type="entry name" value="HTH_TGH"/>
    <property type="match status" value="1"/>
</dbReference>
<feature type="region of interest" description="Disordered" evidence="1">
    <location>
        <begin position="1"/>
        <end position="51"/>
    </location>
</feature>